<dbReference type="InterPro" id="IPR001962">
    <property type="entry name" value="Asn_synthase"/>
</dbReference>
<keyword evidence="8" id="KW-0061">Asparagine biosynthesis</keyword>
<dbReference type="PIRSF" id="PIRSF001589">
    <property type="entry name" value="Asn_synthetase_glu-h"/>
    <property type="match status" value="1"/>
</dbReference>
<feature type="domain" description="Glutamine amidotransferase type-2" evidence="11">
    <location>
        <begin position="9"/>
        <end position="219"/>
    </location>
</feature>
<dbReference type="InterPro" id="IPR006426">
    <property type="entry name" value="Asn_synth_AEB"/>
</dbReference>
<feature type="site" description="Important for beta-aspartyl-AMP intermediate formation" evidence="10">
    <location>
        <position position="367"/>
    </location>
</feature>
<dbReference type="CDD" id="cd01991">
    <property type="entry name" value="Asn_synthase_B_C"/>
    <property type="match status" value="1"/>
</dbReference>
<accession>A0A9D6V045</accession>
<dbReference type="GO" id="GO:0004066">
    <property type="term" value="F:asparagine synthase (glutamine-hydrolyzing) activity"/>
    <property type="evidence" value="ECO:0007669"/>
    <property type="project" value="UniProtKB-EC"/>
</dbReference>
<dbReference type="EC" id="6.3.5.4" evidence="3"/>
<comment type="catalytic activity">
    <reaction evidence="7">
        <text>L-aspartate + L-glutamine + ATP + H2O = L-asparagine + L-glutamate + AMP + diphosphate + H(+)</text>
        <dbReference type="Rhea" id="RHEA:12228"/>
        <dbReference type="ChEBI" id="CHEBI:15377"/>
        <dbReference type="ChEBI" id="CHEBI:15378"/>
        <dbReference type="ChEBI" id="CHEBI:29985"/>
        <dbReference type="ChEBI" id="CHEBI:29991"/>
        <dbReference type="ChEBI" id="CHEBI:30616"/>
        <dbReference type="ChEBI" id="CHEBI:33019"/>
        <dbReference type="ChEBI" id="CHEBI:58048"/>
        <dbReference type="ChEBI" id="CHEBI:58359"/>
        <dbReference type="ChEBI" id="CHEBI:456215"/>
        <dbReference type="EC" id="6.3.5.4"/>
    </reaction>
</comment>
<comment type="pathway">
    <text evidence="1">Amino-acid biosynthesis; L-asparagine biosynthesis; L-asparagine from L-aspartate (L-Gln route): step 1/1.</text>
</comment>
<dbReference type="Pfam" id="PF13537">
    <property type="entry name" value="GATase_7"/>
    <property type="match status" value="1"/>
</dbReference>
<evidence type="ECO:0000256" key="10">
    <source>
        <dbReference type="PIRSR" id="PIRSR001589-3"/>
    </source>
</evidence>
<dbReference type="GO" id="GO:0005829">
    <property type="term" value="C:cytosol"/>
    <property type="evidence" value="ECO:0007669"/>
    <property type="project" value="TreeGrafter"/>
</dbReference>
<dbReference type="InterPro" id="IPR029055">
    <property type="entry name" value="Ntn_hydrolases_N"/>
</dbReference>
<dbReference type="PANTHER" id="PTHR43284">
    <property type="entry name" value="ASPARAGINE SYNTHETASE (GLUTAMINE-HYDROLYZING)"/>
    <property type="match status" value="1"/>
</dbReference>
<dbReference type="AlphaFoldDB" id="A0A9D6V045"/>
<evidence type="ECO:0000256" key="3">
    <source>
        <dbReference type="ARBA" id="ARBA00012737"/>
    </source>
</evidence>
<dbReference type="Proteomes" id="UP000807825">
    <property type="component" value="Unassembled WGS sequence"/>
</dbReference>
<reference evidence="12" key="1">
    <citation type="submission" date="2020-07" db="EMBL/GenBank/DDBJ databases">
        <title>Huge and variable diversity of episymbiotic CPR bacteria and DPANN archaea in groundwater ecosystems.</title>
        <authorList>
            <person name="He C.Y."/>
            <person name="Keren R."/>
            <person name="Whittaker M."/>
            <person name="Farag I.F."/>
            <person name="Doudna J."/>
            <person name="Cate J.H.D."/>
            <person name="Banfield J.F."/>
        </authorList>
    </citation>
    <scope>NUCLEOTIDE SEQUENCE</scope>
    <source>
        <strain evidence="12">NC_groundwater_1664_Pr3_B-0.1um_52_9</strain>
    </source>
</reference>
<keyword evidence="5 9" id="KW-0067">ATP-binding</keyword>
<name>A0A9D6V045_9BACT</name>
<dbReference type="PROSITE" id="PS51278">
    <property type="entry name" value="GATASE_TYPE_2"/>
    <property type="match status" value="1"/>
</dbReference>
<dbReference type="GO" id="GO:0006529">
    <property type="term" value="P:asparagine biosynthetic process"/>
    <property type="evidence" value="ECO:0007669"/>
    <property type="project" value="UniProtKB-KW"/>
</dbReference>
<evidence type="ECO:0000256" key="9">
    <source>
        <dbReference type="PIRSR" id="PIRSR001589-2"/>
    </source>
</evidence>
<dbReference type="InterPro" id="IPR033738">
    <property type="entry name" value="AsnB_N"/>
</dbReference>
<dbReference type="InterPro" id="IPR051786">
    <property type="entry name" value="ASN_synthetase/amidase"/>
</dbReference>
<keyword evidence="6 8" id="KW-0315">Glutamine amidotransferase</keyword>
<evidence type="ECO:0000259" key="11">
    <source>
        <dbReference type="PROSITE" id="PS51278"/>
    </source>
</evidence>
<feature type="binding site" evidence="9">
    <location>
        <begin position="365"/>
        <end position="366"/>
    </location>
    <ligand>
        <name>ATP</name>
        <dbReference type="ChEBI" id="CHEBI:30616"/>
    </ligand>
</feature>
<feature type="binding site" evidence="9">
    <location>
        <position position="293"/>
    </location>
    <ligand>
        <name>ATP</name>
        <dbReference type="ChEBI" id="CHEBI:30616"/>
    </ligand>
</feature>
<keyword evidence="8" id="KW-0028">Amino-acid biosynthesis</keyword>
<sequence length="623" mass="70900">MKKASAQMCGICGIVDFFQKPRIETVEAMNRSLAHRGPDSGGVYSFDHCALGHRRLSILDLSDAANQPMLSGDGKVGLIFNGEIYNFLELREDLQRRGHTFRTRSDTEVILELYLERQAASPGDLNGMFSFALWDDRTKQLTLARDRLGKKPLYYCLRNGRLTFSSELFSLVQDAMVPRELWNQALQEFLLYDFIPAPHTIFKGVNKLLPGHVAFFDSSGFSIEKYWQLPEPEDSMDYGEARRQLGELLRDSVTRRLISDVPLGSFLSGGIDSTLVTALMARNSSRKVKTFSISFPGTTHDESKWASLAADSIGTEHNENPVHYDIGNVFSVIVRHFGEPFGDSSAIPTWYLSEHTRRKVTVALSGDGGDELFAGYERYLARRFQTIYDLLPDGLRNRIIEPFVASLPATTDYYGTSFSKKLKLFVAAARRIRENPSAVIPRTFSSDDVLLLTGLEYEPDLDPVLEIARQWAGLEPVSQMTFTDIQTYMAEDILTKVDRMSMAHALEVRSPLLDYRVVELACRMPVGFKIGMRATKKILRDVAGPYVPDSILRRSKYGFQVPLGLWFKTDLKQWAEDRLLSRNHGFFRKEQIEKIWQEHQLGRSDNAHKIWLLLVFNEWSDLM</sequence>
<keyword evidence="4 9" id="KW-0547">Nucleotide-binding</keyword>
<evidence type="ECO:0000256" key="2">
    <source>
        <dbReference type="ARBA" id="ARBA00005752"/>
    </source>
</evidence>
<dbReference type="SUPFAM" id="SSF52402">
    <property type="entry name" value="Adenine nucleotide alpha hydrolases-like"/>
    <property type="match status" value="1"/>
</dbReference>
<evidence type="ECO:0000256" key="5">
    <source>
        <dbReference type="ARBA" id="ARBA00022840"/>
    </source>
</evidence>
<feature type="binding site" evidence="9">
    <location>
        <position position="106"/>
    </location>
    <ligand>
        <name>L-glutamine</name>
        <dbReference type="ChEBI" id="CHEBI:58359"/>
    </ligand>
</feature>
<evidence type="ECO:0000256" key="7">
    <source>
        <dbReference type="ARBA" id="ARBA00048741"/>
    </source>
</evidence>
<protein>
    <recommendedName>
        <fullName evidence="3">asparagine synthase (glutamine-hydrolyzing)</fullName>
        <ecNumber evidence="3">6.3.5.4</ecNumber>
    </recommendedName>
</protein>
<dbReference type="SUPFAM" id="SSF56235">
    <property type="entry name" value="N-terminal nucleophile aminohydrolases (Ntn hydrolases)"/>
    <property type="match status" value="1"/>
</dbReference>
<dbReference type="InterPro" id="IPR017932">
    <property type="entry name" value="GATase_2_dom"/>
</dbReference>
<dbReference type="EMBL" id="JACRDE010000243">
    <property type="protein sequence ID" value="MBI5249620.1"/>
    <property type="molecule type" value="Genomic_DNA"/>
</dbReference>
<evidence type="ECO:0000256" key="6">
    <source>
        <dbReference type="ARBA" id="ARBA00022962"/>
    </source>
</evidence>
<dbReference type="PANTHER" id="PTHR43284:SF1">
    <property type="entry name" value="ASPARAGINE SYNTHETASE"/>
    <property type="match status" value="1"/>
</dbReference>
<evidence type="ECO:0000256" key="4">
    <source>
        <dbReference type="ARBA" id="ARBA00022741"/>
    </source>
</evidence>
<dbReference type="GO" id="GO:0005524">
    <property type="term" value="F:ATP binding"/>
    <property type="evidence" value="ECO:0007669"/>
    <property type="project" value="UniProtKB-KW"/>
</dbReference>
<feature type="active site" description="For GATase activity" evidence="8">
    <location>
        <position position="9"/>
    </location>
</feature>
<proteinExistence type="inferred from homology"/>
<dbReference type="InterPro" id="IPR014729">
    <property type="entry name" value="Rossmann-like_a/b/a_fold"/>
</dbReference>
<dbReference type="Gene3D" id="3.60.20.10">
    <property type="entry name" value="Glutamine Phosphoribosylpyrophosphate, subunit 1, domain 1"/>
    <property type="match status" value="1"/>
</dbReference>
<evidence type="ECO:0000313" key="13">
    <source>
        <dbReference type="Proteomes" id="UP000807825"/>
    </source>
</evidence>
<evidence type="ECO:0000256" key="1">
    <source>
        <dbReference type="ARBA" id="ARBA00005187"/>
    </source>
</evidence>
<evidence type="ECO:0000313" key="12">
    <source>
        <dbReference type="EMBL" id="MBI5249620.1"/>
    </source>
</evidence>
<keyword evidence="12" id="KW-0436">Ligase</keyword>
<dbReference type="CDD" id="cd00712">
    <property type="entry name" value="AsnB"/>
    <property type="match status" value="1"/>
</dbReference>
<dbReference type="NCBIfam" id="TIGR01536">
    <property type="entry name" value="asn_synth_AEB"/>
    <property type="match status" value="1"/>
</dbReference>
<dbReference type="Gene3D" id="3.40.50.620">
    <property type="entry name" value="HUPs"/>
    <property type="match status" value="1"/>
</dbReference>
<comment type="similarity">
    <text evidence="2">Belongs to the asparagine synthetase family.</text>
</comment>
<comment type="caution">
    <text evidence="12">The sequence shown here is derived from an EMBL/GenBank/DDBJ whole genome shotgun (WGS) entry which is preliminary data.</text>
</comment>
<organism evidence="12 13">
    <name type="scientific">Desulfomonile tiedjei</name>
    <dbReference type="NCBI Taxonomy" id="2358"/>
    <lineage>
        <taxon>Bacteria</taxon>
        <taxon>Pseudomonadati</taxon>
        <taxon>Thermodesulfobacteriota</taxon>
        <taxon>Desulfomonilia</taxon>
        <taxon>Desulfomonilales</taxon>
        <taxon>Desulfomonilaceae</taxon>
        <taxon>Desulfomonile</taxon>
    </lineage>
</organism>
<evidence type="ECO:0000256" key="8">
    <source>
        <dbReference type="PIRSR" id="PIRSR001589-1"/>
    </source>
</evidence>
<gene>
    <name evidence="12" type="primary">asnB</name>
    <name evidence="12" type="ORF">HY912_09005</name>
</gene>
<dbReference type="Pfam" id="PF00733">
    <property type="entry name" value="Asn_synthase"/>
    <property type="match status" value="1"/>
</dbReference>